<keyword evidence="18" id="KW-1185">Reference proteome</keyword>
<dbReference type="CDD" id="cd03505">
    <property type="entry name" value="Delta9-FADS-like"/>
    <property type="match status" value="1"/>
</dbReference>
<comment type="domain">
    <text evidence="13">The histidine box domains are involved in binding the catalytic metal ions.</text>
</comment>
<evidence type="ECO:0000256" key="10">
    <source>
        <dbReference type="ARBA" id="ARBA00023098"/>
    </source>
</evidence>
<evidence type="ECO:0000256" key="9">
    <source>
        <dbReference type="ARBA" id="ARBA00023004"/>
    </source>
</evidence>
<keyword evidence="4 13" id="KW-0444">Lipid biosynthesis</keyword>
<sequence length="398" mass="44878">MVLSGHSSRSLAEGPSCAHSLPPRHILAPSRRRHCRTELLSAAGRSVNAGAAVLEPELAITSEDEQLGDLSYSAQYELLYQSELDTKKPIPKPSKEAQSSESGAKRVLLSDVYATAKTKLFGRSWNAQDYSYTIFMLVVHGLCLLAPATFSWPMVGLFFVSYFITGCLGITLSFHRQLSHRSFKTPKWLEYALAYCGVLAVQGDPIEWVSSHRYHHLHTDTPLDPHSPYEGFWWSHMGWLLNNGATLERVGSRGNTGDLDEQPFYKFIQRTYAWHVVAMFAVLFAFGGLPAVIWGGAMRAVWVYHITWFVNSASHCWGYQTYNTGDLSRNNWWVAVLAFGEGWHNNHHAFEFSARHGLDWWQFDMTWQVVALFKALGLASSVKLPSKKQKAKLAFMAQ</sequence>
<evidence type="ECO:0000256" key="1">
    <source>
        <dbReference type="ARBA" id="ARBA00004141"/>
    </source>
</evidence>
<keyword evidence="7 15" id="KW-1133">Transmembrane helix</keyword>
<evidence type="ECO:0000256" key="14">
    <source>
        <dbReference type="SAM" id="MobiDB-lite"/>
    </source>
</evidence>
<evidence type="ECO:0000256" key="3">
    <source>
        <dbReference type="ARBA" id="ARBA00009295"/>
    </source>
</evidence>
<dbReference type="GO" id="GO:0016717">
    <property type="term" value="F:oxidoreductase activity, acting on paired donors, with oxidation of a pair of donors resulting in the reduction of molecular oxygen to two molecules of water"/>
    <property type="evidence" value="ECO:0007669"/>
    <property type="project" value="InterPro"/>
</dbReference>
<evidence type="ECO:0000256" key="11">
    <source>
        <dbReference type="ARBA" id="ARBA00023136"/>
    </source>
</evidence>
<organism evidence="17 18">
    <name type="scientific">Coccomyxa viridis</name>
    <dbReference type="NCBI Taxonomy" id="1274662"/>
    <lineage>
        <taxon>Eukaryota</taxon>
        <taxon>Viridiplantae</taxon>
        <taxon>Chlorophyta</taxon>
        <taxon>core chlorophytes</taxon>
        <taxon>Trebouxiophyceae</taxon>
        <taxon>Trebouxiophyceae incertae sedis</taxon>
        <taxon>Coccomyxaceae</taxon>
        <taxon>Coccomyxa</taxon>
    </lineage>
</organism>
<feature type="compositionally biased region" description="Polar residues" evidence="14">
    <location>
        <begin position="1"/>
        <end position="10"/>
    </location>
</feature>
<comment type="similarity">
    <text evidence="3 13">Belongs to the fatty acid desaturase type 1 family.</text>
</comment>
<evidence type="ECO:0000256" key="7">
    <source>
        <dbReference type="ARBA" id="ARBA00022989"/>
    </source>
</evidence>
<dbReference type="GO" id="GO:0042761">
    <property type="term" value="P:very long-chain fatty acid biosynthetic process"/>
    <property type="evidence" value="ECO:0007669"/>
    <property type="project" value="TreeGrafter"/>
</dbReference>
<evidence type="ECO:0000256" key="15">
    <source>
        <dbReference type="SAM" id="Phobius"/>
    </source>
</evidence>
<keyword evidence="9" id="KW-0408">Iron</keyword>
<accession>A0AAV1HWW1</accession>
<dbReference type="Proteomes" id="UP001314263">
    <property type="component" value="Unassembled WGS sequence"/>
</dbReference>
<reference evidence="17 18" key="1">
    <citation type="submission" date="2023-10" db="EMBL/GenBank/DDBJ databases">
        <authorList>
            <person name="Maclean D."/>
            <person name="Macfadyen A."/>
        </authorList>
    </citation>
    <scope>NUCLEOTIDE SEQUENCE [LARGE SCALE GENOMIC DNA]</scope>
</reference>
<dbReference type="PANTHER" id="PTHR11351">
    <property type="entry name" value="ACYL-COA DESATURASE"/>
    <property type="match status" value="1"/>
</dbReference>
<dbReference type="InterPro" id="IPR015876">
    <property type="entry name" value="Acyl-CoA_DS"/>
</dbReference>
<evidence type="ECO:0000256" key="4">
    <source>
        <dbReference type="ARBA" id="ARBA00022516"/>
    </source>
</evidence>
<comment type="cofactor">
    <cofactor evidence="13">
        <name>Fe(2+)</name>
        <dbReference type="ChEBI" id="CHEBI:29033"/>
    </cofactor>
</comment>
<evidence type="ECO:0000313" key="18">
    <source>
        <dbReference type="Proteomes" id="UP001314263"/>
    </source>
</evidence>
<dbReference type="Pfam" id="PF00487">
    <property type="entry name" value="FA_desaturase"/>
    <property type="match status" value="1"/>
</dbReference>
<keyword evidence="11 15" id="KW-0472">Membrane</keyword>
<evidence type="ECO:0000256" key="2">
    <source>
        <dbReference type="ARBA" id="ARBA00005189"/>
    </source>
</evidence>
<gene>
    <name evidence="17" type="ORF">CVIRNUC_002446</name>
</gene>
<evidence type="ECO:0000313" key="17">
    <source>
        <dbReference type="EMBL" id="CAK0756331.1"/>
    </source>
</evidence>
<feature type="region of interest" description="Disordered" evidence="14">
    <location>
        <begin position="1"/>
        <end position="25"/>
    </location>
</feature>
<keyword evidence="5 13" id="KW-0812">Transmembrane</keyword>
<keyword evidence="6" id="KW-0276">Fatty acid metabolism</keyword>
<dbReference type="PANTHER" id="PTHR11351:SF31">
    <property type="entry name" value="DESATURASE 1, ISOFORM A-RELATED"/>
    <property type="match status" value="1"/>
</dbReference>
<dbReference type="EMBL" id="CAUYUE010000003">
    <property type="protein sequence ID" value="CAK0756331.1"/>
    <property type="molecule type" value="Genomic_DNA"/>
</dbReference>
<feature type="transmembrane region" description="Helical" evidence="15">
    <location>
        <begin position="130"/>
        <end position="148"/>
    </location>
</feature>
<comment type="subcellular location">
    <subcellularLocation>
        <location evidence="1">Membrane</location>
        <topology evidence="1">Multi-pass membrane protein</topology>
    </subcellularLocation>
</comment>
<proteinExistence type="inferred from homology"/>
<keyword evidence="8 13" id="KW-0560">Oxidoreductase</keyword>
<feature type="domain" description="Fatty acid desaturase" evidence="16">
    <location>
        <begin position="152"/>
        <end position="370"/>
    </location>
</feature>
<dbReference type="InterPro" id="IPR005804">
    <property type="entry name" value="FA_desaturase_dom"/>
</dbReference>
<evidence type="ECO:0000256" key="12">
    <source>
        <dbReference type="ARBA" id="ARBA00023160"/>
    </source>
</evidence>
<protein>
    <recommendedName>
        <fullName evidence="16">Fatty acid desaturase domain-containing protein</fullName>
    </recommendedName>
</protein>
<comment type="pathway">
    <text evidence="2">Lipid metabolism.</text>
</comment>
<evidence type="ECO:0000256" key="8">
    <source>
        <dbReference type="ARBA" id="ARBA00023002"/>
    </source>
</evidence>
<comment type="caution">
    <text evidence="17">The sequence shown here is derived from an EMBL/GenBank/DDBJ whole genome shotgun (WGS) entry which is preliminary data.</text>
</comment>
<feature type="transmembrane region" description="Helical" evidence="15">
    <location>
        <begin position="272"/>
        <end position="294"/>
    </location>
</feature>
<evidence type="ECO:0000256" key="6">
    <source>
        <dbReference type="ARBA" id="ARBA00022832"/>
    </source>
</evidence>
<dbReference type="PRINTS" id="PR00075">
    <property type="entry name" value="FACDDSATRASE"/>
</dbReference>
<feature type="transmembrane region" description="Helical" evidence="15">
    <location>
        <begin position="154"/>
        <end position="174"/>
    </location>
</feature>
<evidence type="ECO:0000256" key="5">
    <source>
        <dbReference type="ARBA" id="ARBA00022692"/>
    </source>
</evidence>
<keyword evidence="10" id="KW-0443">Lipid metabolism</keyword>
<dbReference type="AlphaFoldDB" id="A0AAV1HWW1"/>
<evidence type="ECO:0000256" key="13">
    <source>
        <dbReference type="RuleBase" id="RU000581"/>
    </source>
</evidence>
<name>A0AAV1HWW1_9CHLO</name>
<keyword evidence="12 13" id="KW-0275">Fatty acid biosynthesis</keyword>
<dbReference type="GO" id="GO:0005789">
    <property type="term" value="C:endoplasmic reticulum membrane"/>
    <property type="evidence" value="ECO:0007669"/>
    <property type="project" value="TreeGrafter"/>
</dbReference>
<evidence type="ECO:0000259" key="16">
    <source>
        <dbReference type="Pfam" id="PF00487"/>
    </source>
</evidence>